<dbReference type="Pfam" id="PF25278">
    <property type="entry name" value="DUF7872"/>
    <property type="match status" value="2"/>
</dbReference>
<feature type="region of interest" description="Disordered" evidence="1">
    <location>
        <begin position="562"/>
        <end position="590"/>
    </location>
</feature>
<dbReference type="OrthoDB" id="2501761at2759"/>
<keyword evidence="2" id="KW-0732">Signal</keyword>
<evidence type="ECO:0000313" key="4">
    <source>
        <dbReference type="EMBL" id="KNZ60612.1"/>
    </source>
</evidence>
<evidence type="ECO:0000259" key="3">
    <source>
        <dbReference type="Pfam" id="PF25278"/>
    </source>
</evidence>
<feature type="region of interest" description="Disordered" evidence="1">
    <location>
        <begin position="240"/>
        <end position="297"/>
    </location>
</feature>
<proteinExistence type="predicted"/>
<organism evidence="4 5">
    <name type="scientific">Puccinia sorghi</name>
    <dbReference type="NCBI Taxonomy" id="27349"/>
    <lineage>
        <taxon>Eukaryota</taxon>
        <taxon>Fungi</taxon>
        <taxon>Dikarya</taxon>
        <taxon>Basidiomycota</taxon>
        <taxon>Pucciniomycotina</taxon>
        <taxon>Pucciniomycetes</taxon>
        <taxon>Pucciniales</taxon>
        <taxon>Pucciniaceae</taxon>
        <taxon>Puccinia</taxon>
    </lineage>
</organism>
<feature type="chain" id="PRO_5005568587" description="DUF7872 domain-containing protein" evidence="2">
    <location>
        <begin position="20"/>
        <end position="610"/>
    </location>
</feature>
<gene>
    <name evidence="4" type="ORF">VP01_1529g5</name>
</gene>
<keyword evidence="5" id="KW-1185">Reference proteome</keyword>
<sequence>MRHSHCLIFLALCPVLLLAGTIQPSGPARPAAPPPEQCVPDIQLTPETWKKLEMDKYIASIEGIDKMTLTVAKVGAANFYCGIGLSCNAGQLCQPVAGKNWLILVAVQRWNSYLNSLYQGIASAITIVRDASADMITDFIPDTVEDKSIYGWAIATVVVGILGGFTGVLTPFLAIEPILEGVGTLGTAESIATSAAKNFEEAQKFRAAGDVVGIFKIQEVEDARVTGQVISEAVKKSPKLPGIIKSSGKPNAALTAPNNGAKNPHRKRDNRDHHTQSASSPQIMPSHFGHKVLHKRGRGPPSAYAYQRYAEIDTHLAALQNRLQQDVAAVSLAGLTQPIYNENGLAKVLLEGSMLQQFPSQLQDEEKHKTFAKLIALNEIFRAQDMFITLGCRTERFLSLVIGSLQKQRASGSVAARQIFILLHAGWLVSYFPPSLFHQHVTPVVQLTKRTEEIDGPYDDRMRNIIRAEGIHVRNELRNAPILSSKYGFSTEFLTRKAIECQNKYGFYTLGKCVLNTFSGFSNPPRTDLSYWCIATELLLQQMLSLTVCLLSRFVIARSMVSSPPSTSFSGPQKAQERTGYRARLSRSRSPHIMTPPSCVKIYHHVSCLT</sequence>
<dbReference type="EMBL" id="LAVV01005886">
    <property type="protein sequence ID" value="KNZ60612.1"/>
    <property type="molecule type" value="Genomic_DNA"/>
</dbReference>
<name>A0A0L6VJ75_9BASI</name>
<accession>A0A0L6VJ75</accession>
<dbReference type="PANTHER" id="PTHR33339:SF1">
    <property type="entry name" value="LYSM DOMAIN-CONTAINING PROTEIN"/>
    <property type="match status" value="1"/>
</dbReference>
<dbReference type="Proteomes" id="UP000037035">
    <property type="component" value="Unassembled WGS sequence"/>
</dbReference>
<reference evidence="4 5" key="1">
    <citation type="submission" date="2015-08" db="EMBL/GenBank/DDBJ databases">
        <title>Next Generation Sequencing and Analysis of the Genome of Puccinia sorghi L Schw, the Causal Agent of Maize Common Rust.</title>
        <authorList>
            <person name="Rochi L."/>
            <person name="Burguener G."/>
            <person name="Darino M."/>
            <person name="Turjanski A."/>
            <person name="Kreff E."/>
            <person name="Dieguez M.J."/>
            <person name="Sacco F."/>
        </authorList>
    </citation>
    <scope>NUCLEOTIDE SEQUENCE [LARGE SCALE GENOMIC DNA]</scope>
    <source>
        <strain evidence="4 5">RO10H11247</strain>
    </source>
</reference>
<feature type="domain" description="DUF7872" evidence="3">
    <location>
        <begin position="300"/>
        <end position="392"/>
    </location>
</feature>
<dbReference type="AlphaFoldDB" id="A0A0L6VJ75"/>
<dbReference type="PANTHER" id="PTHR33339">
    <property type="entry name" value="LYSM DOMAIN-CONTAINING PROTEIN"/>
    <property type="match status" value="1"/>
</dbReference>
<evidence type="ECO:0000256" key="1">
    <source>
        <dbReference type="SAM" id="MobiDB-lite"/>
    </source>
</evidence>
<evidence type="ECO:0000256" key="2">
    <source>
        <dbReference type="SAM" id="SignalP"/>
    </source>
</evidence>
<comment type="caution">
    <text evidence="4">The sequence shown here is derived from an EMBL/GenBank/DDBJ whole genome shotgun (WGS) entry which is preliminary data.</text>
</comment>
<feature type="compositionally biased region" description="Low complexity" evidence="1">
    <location>
        <begin position="562"/>
        <end position="572"/>
    </location>
</feature>
<feature type="compositionally biased region" description="Basic residues" evidence="1">
    <location>
        <begin position="288"/>
        <end position="297"/>
    </location>
</feature>
<dbReference type="VEuPathDB" id="FungiDB:VP01_1529g5"/>
<protein>
    <recommendedName>
        <fullName evidence="3">DUF7872 domain-containing protein</fullName>
    </recommendedName>
</protein>
<feature type="domain" description="DUF7872" evidence="3">
    <location>
        <begin position="459"/>
        <end position="510"/>
    </location>
</feature>
<evidence type="ECO:0000313" key="5">
    <source>
        <dbReference type="Proteomes" id="UP000037035"/>
    </source>
</evidence>
<dbReference type="InterPro" id="IPR057194">
    <property type="entry name" value="DUF7872"/>
</dbReference>
<feature type="signal peptide" evidence="2">
    <location>
        <begin position="1"/>
        <end position="19"/>
    </location>
</feature>